<keyword evidence="1" id="KW-0175">Coiled coil</keyword>
<gene>
    <name evidence="4" type="ORF">HERILL_LOCUS4420</name>
</gene>
<evidence type="ECO:0000256" key="2">
    <source>
        <dbReference type="SAM" id="MobiDB-lite"/>
    </source>
</evidence>
<dbReference type="PANTHER" id="PTHR33689:SF1">
    <property type="entry name" value="FAS-BINDING FACTOR 1"/>
    <property type="match status" value="1"/>
</dbReference>
<dbReference type="Pfam" id="PF21007">
    <property type="entry name" value="FBF1"/>
    <property type="match status" value="1"/>
</dbReference>
<evidence type="ECO:0000313" key="5">
    <source>
        <dbReference type="Proteomes" id="UP000594454"/>
    </source>
</evidence>
<feature type="domain" description="Fas-binding factor 1 C-terminal" evidence="3">
    <location>
        <begin position="409"/>
        <end position="853"/>
    </location>
</feature>
<feature type="region of interest" description="Disordered" evidence="2">
    <location>
        <begin position="1"/>
        <end position="270"/>
    </location>
</feature>
<dbReference type="GO" id="GO:0005814">
    <property type="term" value="C:centriole"/>
    <property type="evidence" value="ECO:0007669"/>
    <property type="project" value="TreeGrafter"/>
</dbReference>
<proteinExistence type="predicted"/>
<reference evidence="4 5" key="1">
    <citation type="submission" date="2020-11" db="EMBL/GenBank/DDBJ databases">
        <authorList>
            <person name="Wallbank WR R."/>
            <person name="Pardo Diaz C."/>
            <person name="Kozak K."/>
            <person name="Martin S."/>
            <person name="Jiggins C."/>
            <person name="Moest M."/>
            <person name="Warren A I."/>
            <person name="Generalovic N T."/>
            <person name="Byers J.R.P. K."/>
            <person name="Montejo-Kovacevich G."/>
            <person name="Yen C E."/>
        </authorList>
    </citation>
    <scope>NUCLEOTIDE SEQUENCE [LARGE SCALE GENOMIC DNA]</scope>
</reference>
<protein>
    <recommendedName>
        <fullName evidence="3">Fas-binding factor 1 C-terminal domain-containing protein</fullName>
    </recommendedName>
</protein>
<dbReference type="GO" id="GO:0090162">
    <property type="term" value="P:establishment of epithelial cell polarity"/>
    <property type="evidence" value="ECO:0007669"/>
    <property type="project" value="InterPro"/>
</dbReference>
<dbReference type="GO" id="GO:0097539">
    <property type="term" value="C:ciliary transition fiber"/>
    <property type="evidence" value="ECO:0007669"/>
    <property type="project" value="InterPro"/>
</dbReference>
<dbReference type="InterPro" id="IPR049390">
    <property type="entry name" value="FBF1_C"/>
</dbReference>
<dbReference type="OrthoDB" id="8195456at2759"/>
<dbReference type="PANTHER" id="PTHR33689">
    <property type="entry name" value="FAS-BINDING FACTOR 1"/>
    <property type="match status" value="1"/>
</dbReference>
<accession>A0A7R8UI47</accession>
<dbReference type="InterPro" id="IPR033561">
    <property type="entry name" value="FBF1"/>
</dbReference>
<keyword evidence="5" id="KW-1185">Reference proteome</keyword>
<feature type="compositionally biased region" description="Polar residues" evidence="2">
    <location>
        <begin position="33"/>
        <end position="45"/>
    </location>
</feature>
<evidence type="ECO:0000313" key="4">
    <source>
        <dbReference type="EMBL" id="CAD7081305.1"/>
    </source>
</evidence>
<dbReference type="AlphaFoldDB" id="A0A7R8UI47"/>
<feature type="compositionally biased region" description="Basic and acidic residues" evidence="2">
    <location>
        <begin position="200"/>
        <end position="210"/>
    </location>
</feature>
<dbReference type="GO" id="GO:0036064">
    <property type="term" value="C:ciliary basal body"/>
    <property type="evidence" value="ECO:0007669"/>
    <property type="project" value="TreeGrafter"/>
</dbReference>
<organism evidence="4 5">
    <name type="scientific">Hermetia illucens</name>
    <name type="common">Black soldier fly</name>
    <dbReference type="NCBI Taxonomy" id="343691"/>
    <lineage>
        <taxon>Eukaryota</taxon>
        <taxon>Metazoa</taxon>
        <taxon>Ecdysozoa</taxon>
        <taxon>Arthropoda</taxon>
        <taxon>Hexapoda</taxon>
        <taxon>Insecta</taxon>
        <taxon>Pterygota</taxon>
        <taxon>Neoptera</taxon>
        <taxon>Endopterygota</taxon>
        <taxon>Diptera</taxon>
        <taxon>Brachycera</taxon>
        <taxon>Stratiomyomorpha</taxon>
        <taxon>Stratiomyidae</taxon>
        <taxon>Hermetiinae</taxon>
        <taxon>Hermetia</taxon>
    </lineage>
</organism>
<name>A0A7R8UI47_HERIL</name>
<feature type="compositionally biased region" description="Polar residues" evidence="2">
    <location>
        <begin position="149"/>
        <end position="187"/>
    </location>
</feature>
<feature type="coiled-coil region" evidence="1">
    <location>
        <begin position="718"/>
        <end position="766"/>
    </location>
</feature>
<dbReference type="FunCoup" id="A0A7R8UI47">
    <property type="interactions" value="7"/>
</dbReference>
<evidence type="ECO:0000256" key="1">
    <source>
        <dbReference type="SAM" id="Coils"/>
    </source>
</evidence>
<dbReference type="InParanoid" id="A0A7R8UI47"/>
<dbReference type="GO" id="GO:0060271">
    <property type="term" value="P:cilium assembly"/>
    <property type="evidence" value="ECO:0007669"/>
    <property type="project" value="InterPro"/>
</dbReference>
<feature type="compositionally biased region" description="Basic and acidic residues" evidence="2">
    <location>
        <begin position="61"/>
        <end position="76"/>
    </location>
</feature>
<feature type="compositionally biased region" description="Basic and acidic residues" evidence="2">
    <location>
        <begin position="226"/>
        <end position="241"/>
    </location>
</feature>
<dbReference type="Proteomes" id="UP000594454">
    <property type="component" value="Chromosome 2"/>
</dbReference>
<feature type="coiled-coil region" evidence="1">
    <location>
        <begin position="392"/>
        <end position="676"/>
    </location>
</feature>
<dbReference type="EMBL" id="LR899010">
    <property type="protein sequence ID" value="CAD7081305.1"/>
    <property type="molecule type" value="Genomic_DNA"/>
</dbReference>
<dbReference type="OMA" id="FHREQME"/>
<feature type="compositionally biased region" description="Polar residues" evidence="2">
    <location>
        <begin position="127"/>
        <end position="140"/>
    </location>
</feature>
<feature type="compositionally biased region" description="Pro residues" evidence="2">
    <location>
        <begin position="258"/>
        <end position="268"/>
    </location>
</feature>
<evidence type="ECO:0000259" key="3">
    <source>
        <dbReference type="Pfam" id="PF21007"/>
    </source>
</evidence>
<sequence>MEFNLDDPLGDILSEGSNDSFFESGGKAKPQPAKQSTPKPATSTGKFDDLFGISSTPMQPKEPKTSEPVAAKRSDPPKVTQAPPVKTASVFNDDDLISDLGFDPKKPKSAKSNILDDILGPMETKKPTTNLPQRPQTSGGTLKDETKIFSRQSTETTESTVAGTSILSNSRPKTAVGQRQSVASSNDPLGLFAPTVKETSVAKESRETPKPSRRKATAADWLGLEPETKPEKEPPVPDQPKEQPPPPQPQVLQVHDIPPAPSQLPIPQPMLQTFNPASNTLLLAASNLESQNALQALQQQEAQVMLATQMKNQETALLEMQQRQQQLLVAQEAQFNNLVQKQLTRQNQLEATIRAQQERINAHIQMLMSQPQMVPVISDAAGDLIVGKKPKENQEKLEEVELEADVKRLELEKLRLEDLISNVNANHEKEIEFMENSHRKQIQVLEENYQNAENRLKDEIKNIQEHYSKKLDMLESEKKDIIAGYETKLKDAANEYEDNLKKLKENYKSEIDTLRAEHKTMIENIRQSKLLEFAVVQDNTSYLQTLKSASSNLENVSGDLQTLRDELYSRIEIAHKERDAKLESRERAIEDKERHLKIIEETAEQERNRLMGLVATLETQLSKLTKETSEEQWALRQKISTLEVERSSFEKEKQFAKEQLQREEKHIEDLKQYQLEEHQRLTQQIQDEKQLITVERAKLEAAKKLQAISNTDQLKCEAEAALKVAQDAARQADQERERYLNMQRQLETLKRELVDEQNTVRQKQDELESSTYSVKGKERSVQEALYRARQAEQNFNAKVQVLQAQIRQTVQREAQLSQDRVDLSRQRFELQEIKKRLETTKCSLCRIGEKNNEISQILTRDKNDGIPINPVPAVTTTAFNYGYLGYPQSAIDHLFDDDLAECLRRMQTKDRGANLTADFDYASHDQLPQGMVAGGSHTVPTQTLESDLLEATLDAQQAL</sequence>